<proteinExistence type="predicted"/>
<dbReference type="EMBL" id="UYSU01032556">
    <property type="protein sequence ID" value="VDL89887.1"/>
    <property type="molecule type" value="Genomic_DNA"/>
</dbReference>
<dbReference type="SUPFAM" id="SSF56436">
    <property type="entry name" value="C-type lectin-like"/>
    <property type="match status" value="1"/>
</dbReference>
<organism evidence="3">
    <name type="scientific">Schistocephalus solidus</name>
    <name type="common">Tapeworm</name>
    <dbReference type="NCBI Taxonomy" id="70667"/>
    <lineage>
        <taxon>Eukaryota</taxon>
        <taxon>Metazoa</taxon>
        <taxon>Spiralia</taxon>
        <taxon>Lophotrochozoa</taxon>
        <taxon>Platyhelminthes</taxon>
        <taxon>Cestoda</taxon>
        <taxon>Eucestoda</taxon>
        <taxon>Diphyllobothriidea</taxon>
        <taxon>Diphyllobothriidae</taxon>
        <taxon>Schistocephalus</taxon>
    </lineage>
</organism>
<evidence type="ECO:0000313" key="3">
    <source>
        <dbReference type="WBParaSite" id="SSLN_0000360501-mRNA-1"/>
    </source>
</evidence>
<name>A0A183SH04_SCHSO</name>
<evidence type="ECO:0000313" key="1">
    <source>
        <dbReference type="EMBL" id="VDL89887.1"/>
    </source>
</evidence>
<sequence length="115" mass="12861">MASQPCLSEVSNDFPCADETWTYVANNGQCYKVLSGPKKLNWREGQMACGSALESVSNIPVVLPEMHNDSETNALVEFLVRVAVKEKIWLGAKREGRFESNFLCPCFLQKAQKCQ</sequence>
<dbReference type="InterPro" id="IPR016187">
    <property type="entry name" value="CTDL_fold"/>
</dbReference>
<evidence type="ECO:0000313" key="2">
    <source>
        <dbReference type="Proteomes" id="UP000275846"/>
    </source>
</evidence>
<gene>
    <name evidence="1" type="ORF">SSLN_LOCUS3502</name>
</gene>
<dbReference type="AlphaFoldDB" id="A0A183SH04"/>
<protein>
    <submittedName>
        <fullName evidence="3">C-type lectin domain-containing protein</fullName>
    </submittedName>
</protein>
<dbReference type="Proteomes" id="UP000275846">
    <property type="component" value="Unassembled WGS sequence"/>
</dbReference>
<keyword evidence="2" id="KW-1185">Reference proteome</keyword>
<accession>A0A183SH04</accession>
<dbReference type="OrthoDB" id="6237547at2759"/>
<dbReference type="Gene3D" id="3.10.100.10">
    <property type="entry name" value="Mannose-Binding Protein A, subunit A"/>
    <property type="match status" value="1"/>
</dbReference>
<dbReference type="WBParaSite" id="SSLN_0000360501-mRNA-1">
    <property type="protein sequence ID" value="SSLN_0000360501-mRNA-1"/>
    <property type="gene ID" value="SSLN_0000360501"/>
</dbReference>
<reference evidence="3" key="1">
    <citation type="submission" date="2016-06" db="UniProtKB">
        <authorList>
            <consortium name="WormBaseParasite"/>
        </authorList>
    </citation>
    <scope>IDENTIFICATION</scope>
</reference>
<dbReference type="InterPro" id="IPR016186">
    <property type="entry name" value="C-type_lectin-like/link_sf"/>
</dbReference>
<reference evidence="1 2" key="2">
    <citation type="submission" date="2018-11" db="EMBL/GenBank/DDBJ databases">
        <authorList>
            <consortium name="Pathogen Informatics"/>
        </authorList>
    </citation>
    <scope>NUCLEOTIDE SEQUENCE [LARGE SCALE GENOMIC DNA]</scope>
    <source>
        <strain evidence="1 2">NST_G2</strain>
    </source>
</reference>